<gene>
    <name evidence="3" type="ORF">Dsi01nite_012720</name>
</gene>
<dbReference type="InterPro" id="IPR012551">
    <property type="entry name" value="DUF1707_SHOCT-like"/>
</dbReference>
<proteinExistence type="predicted"/>
<protein>
    <recommendedName>
        <fullName evidence="2">DUF1707 domain-containing protein</fullName>
    </recommendedName>
</protein>
<sequence>MAVADRRENLRAADVDRQFVAERLKAAVDEGRLSLGEYDDRLKETYAARTYGDLDVILSDLPGFRPVDSAAIAPASGYAAAPTSPAPESGGRGQFGRQPHWLLGIWSGWLIAVTVNVVIWALVSISNGEAVYFWPMWVAGPLGAVLLATSVSTYLAGGPDAARELKRERRRQRRER</sequence>
<feature type="transmembrane region" description="Helical" evidence="1">
    <location>
        <begin position="101"/>
        <end position="122"/>
    </location>
</feature>
<feature type="transmembrane region" description="Helical" evidence="1">
    <location>
        <begin position="134"/>
        <end position="157"/>
    </location>
</feature>
<keyword evidence="4" id="KW-1185">Reference proteome</keyword>
<dbReference type="Proteomes" id="UP000660611">
    <property type="component" value="Unassembled WGS sequence"/>
</dbReference>
<evidence type="ECO:0000259" key="2">
    <source>
        <dbReference type="Pfam" id="PF08044"/>
    </source>
</evidence>
<name>A0A919PEC2_9ACTN</name>
<dbReference type="PANTHER" id="PTHR40763:SF4">
    <property type="entry name" value="DUF1707 DOMAIN-CONTAINING PROTEIN"/>
    <property type="match status" value="1"/>
</dbReference>
<accession>A0A919PEC2</accession>
<evidence type="ECO:0000256" key="1">
    <source>
        <dbReference type="SAM" id="Phobius"/>
    </source>
</evidence>
<evidence type="ECO:0000313" key="3">
    <source>
        <dbReference type="EMBL" id="GIG43231.1"/>
    </source>
</evidence>
<evidence type="ECO:0000313" key="4">
    <source>
        <dbReference type="Proteomes" id="UP000660611"/>
    </source>
</evidence>
<dbReference type="AlphaFoldDB" id="A0A919PEC2"/>
<feature type="domain" description="DUF1707" evidence="2">
    <location>
        <begin position="10"/>
        <end position="62"/>
    </location>
</feature>
<dbReference type="PANTHER" id="PTHR40763">
    <property type="entry name" value="MEMBRANE PROTEIN-RELATED"/>
    <property type="match status" value="1"/>
</dbReference>
<keyword evidence="1" id="KW-1133">Transmembrane helix</keyword>
<dbReference type="RefSeq" id="WP_203845097.1">
    <property type="nucleotide sequence ID" value="NZ_BAAAVW010000004.1"/>
</dbReference>
<keyword evidence="1" id="KW-0472">Membrane</keyword>
<dbReference type="Pfam" id="PF08044">
    <property type="entry name" value="DUF1707"/>
    <property type="match status" value="1"/>
</dbReference>
<dbReference type="EMBL" id="BONQ01000021">
    <property type="protein sequence ID" value="GIG43231.1"/>
    <property type="molecule type" value="Genomic_DNA"/>
</dbReference>
<organism evidence="3 4">
    <name type="scientific">Dactylosporangium siamense</name>
    <dbReference type="NCBI Taxonomy" id="685454"/>
    <lineage>
        <taxon>Bacteria</taxon>
        <taxon>Bacillati</taxon>
        <taxon>Actinomycetota</taxon>
        <taxon>Actinomycetes</taxon>
        <taxon>Micromonosporales</taxon>
        <taxon>Micromonosporaceae</taxon>
        <taxon>Dactylosporangium</taxon>
    </lineage>
</organism>
<keyword evidence="1" id="KW-0812">Transmembrane</keyword>
<reference evidence="3" key="1">
    <citation type="submission" date="2021-01" db="EMBL/GenBank/DDBJ databases">
        <title>Whole genome shotgun sequence of Dactylosporangium siamense NBRC 106093.</title>
        <authorList>
            <person name="Komaki H."/>
            <person name="Tamura T."/>
        </authorList>
    </citation>
    <scope>NUCLEOTIDE SEQUENCE</scope>
    <source>
        <strain evidence="3">NBRC 106093</strain>
    </source>
</reference>
<comment type="caution">
    <text evidence="3">The sequence shown here is derived from an EMBL/GenBank/DDBJ whole genome shotgun (WGS) entry which is preliminary data.</text>
</comment>